<dbReference type="PROSITE" id="PS50893">
    <property type="entry name" value="ABC_TRANSPORTER_2"/>
    <property type="match status" value="1"/>
</dbReference>
<dbReference type="GO" id="GO:0005886">
    <property type="term" value="C:plasma membrane"/>
    <property type="evidence" value="ECO:0007669"/>
    <property type="project" value="UniProtKB-SubCell"/>
</dbReference>
<protein>
    <submittedName>
        <fullName evidence="9">ABC-2 type transport system ATP-binding protein</fullName>
    </submittedName>
</protein>
<dbReference type="SMART" id="SM00382">
    <property type="entry name" value="AAA"/>
    <property type="match status" value="1"/>
</dbReference>
<dbReference type="EMBL" id="FZNR01000001">
    <property type="protein sequence ID" value="SNR27582.1"/>
    <property type="molecule type" value="Genomic_DNA"/>
</dbReference>
<keyword evidence="6" id="KW-0046">Antibiotic resistance</keyword>
<dbReference type="GO" id="GO:0046677">
    <property type="term" value="P:response to antibiotic"/>
    <property type="evidence" value="ECO:0007669"/>
    <property type="project" value="UniProtKB-KW"/>
</dbReference>
<dbReference type="InterPro" id="IPR003593">
    <property type="entry name" value="AAA+_ATPase"/>
</dbReference>
<proteinExistence type="inferred from homology"/>
<dbReference type="Gene3D" id="3.40.50.300">
    <property type="entry name" value="P-loop containing nucleotide triphosphate hydrolases"/>
    <property type="match status" value="1"/>
</dbReference>
<keyword evidence="3" id="KW-0813">Transport</keyword>
<gene>
    <name evidence="9" type="ORF">SAMN06264365_101430</name>
</gene>
<evidence type="ECO:0000259" key="8">
    <source>
        <dbReference type="PROSITE" id="PS50893"/>
    </source>
</evidence>
<sequence>MPVLSATGAGVRHRRRWLLRELDLVVEPGETVAIVGPPGSGRTSTLLALARRLRLSTGRVSLSGTAALGHVAGVDAPEPVLTVLEHVRERLALLGRPRREAASVPLYGLDPKLRGRDLTPYQKQVLGLVLARLARPAVIALDGVDAGLDAREQAELWGLIEALVADGPAVLVTARAVDPARVSRVVLLNDPQSAEPGRAQVWSAEEYAASLIDPPTPALAREEEPPGSVAEPEEAEEPAEKSGSVAEPEEAEVPAEKPGSVAEPEEAEVPAEKPDSVAEPEEAEEPAEKPDSVAEPEEAEDAAEARDESESDTGAKATGEQGES</sequence>
<comment type="subcellular location">
    <subcellularLocation>
        <location evidence="1">Cell membrane</location>
        <topology evidence="1">Peripheral membrane protein</topology>
    </subcellularLocation>
</comment>
<keyword evidence="4" id="KW-0547">Nucleotide-binding</keyword>
<feature type="domain" description="ABC transporter" evidence="8">
    <location>
        <begin position="1"/>
        <end position="215"/>
    </location>
</feature>
<name>A0A238UZ59_9ACTN</name>
<evidence type="ECO:0000256" key="6">
    <source>
        <dbReference type="ARBA" id="ARBA00023251"/>
    </source>
</evidence>
<evidence type="ECO:0000256" key="2">
    <source>
        <dbReference type="ARBA" id="ARBA00005417"/>
    </source>
</evidence>
<dbReference type="OrthoDB" id="3243210at2"/>
<dbReference type="InterPro" id="IPR027417">
    <property type="entry name" value="P-loop_NTPase"/>
</dbReference>
<accession>A0A238UZ59</accession>
<dbReference type="GO" id="GO:0016887">
    <property type="term" value="F:ATP hydrolysis activity"/>
    <property type="evidence" value="ECO:0007669"/>
    <property type="project" value="InterPro"/>
</dbReference>
<evidence type="ECO:0000313" key="9">
    <source>
        <dbReference type="EMBL" id="SNR27582.1"/>
    </source>
</evidence>
<dbReference type="InterPro" id="IPR003439">
    <property type="entry name" value="ABC_transporter-like_ATP-bd"/>
</dbReference>
<keyword evidence="5 9" id="KW-0067">ATP-binding</keyword>
<dbReference type="GO" id="GO:0005524">
    <property type="term" value="F:ATP binding"/>
    <property type="evidence" value="ECO:0007669"/>
    <property type="project" value="UniProtKB-KW"/>
</dbReference>
<organism evidence="9 10">
    <name type="scientific">Actinoplanes regularis</name>
    <dbReference type="NCBI Taxonomy" id="52697"/>
    <lineage>
        <taxon>Bacteria</taxon>
        <taxon>Bacillati</taxon>
        <taxon>Actinomycetota</taxon>
        <taxon>Actinomycetes</taxon>
        <taxon>Micromonosporales</taxon>
        <taxon>Micromonosporaceae</taxon>
        <taxon>Actinoplanes</taxon>
    </lineage>
</organism>
<evidence type="ECO:0000256" key="3">
    <source>
        <dbReference type="ARBA" id="ARBA00022448"/>
    </source>
</evidence>
<dbReference type="PANTHER" id="PTHR42711">
    <property type="entry name" value="ABC TRANSPORTER ATP-BINDING PROTEIN"/>
    <property type="match status" value="1"/>
</dbReference>
<dbReference type="SUPFAM" id="SSF52540">
    <property type="entry name" value="P-loop containing nucleoside triphosphate hydrolases"/>
    <property type="match status" value="1"/>
</dbReference>
<dbReference type="PANTHER" id="PTHR42711:SF5">
    <property type="entry name" value="ABC TRANSPORTER ATP-BINDING PROTEIN NATA"/>
    <property type="match status" value="1"/>
</dbReference>
<reference evidence="9 10" key="1">
    <citation type="submission" date="2017-06" db="EMBL/GenBank/DDBJ databases">
        <authorList>
            <person name="Kim H.J."/>
            <person name="Triplett B.A."/>
        </authorList>
    </citation>
    <scope>NUCLEOTIDE SEQUENCE [LARGE SCALE GENOMIC DNA]</scope>
    <source>
        <strain evidence="9 10">DSM 43151</strain>
    </source>
</reference>
<evidence type="ECO:0000256" key="7">
    <source>
        <dbReference type="SAM" id="MobiDB-lite"/>
    </source>
</evidence>
<evidence type="ECO:0000256" key="5">
    <source>
        <dbReference type="ARBA" id="ARBA00022840"/>
    </source>
</evidence>
<dbReference type="Pfam" id="PF00005">
    <property type="entry name" value="ABC_tran"/>
    <property type="match status" value="1"/>
</dbReference>
<comment type="similarity">
    <text evidence="2">Belongs to the ABC transporter superfamily.</text>
</comment>
<keyword evidence="10" id="KW-1185">Reference proteome</keyword>
<evidence type="ECO:0000313" key="10">
    <source>
        <dbReference type="Proteomes" id="UP000198415"/>
    </source>
</evidence>
<evidence type="ECO:0000256" key="1">
    <source>
        <dbReference type="ARBA" id="ARBA00004202"/>
    </source>
</evidence>
<dbReference type="Proteomes" id="UP000198415">
    <property type="component" value="Unassembled WGS sequence"/>
</dbReference>
<dbReference type="RefSeq" id="WP_089291212.1">
    <property type="nucleotide sequence ID" value="NZ_BOMU01000007.1"/>
</dbReference>
<evidence type="ECO:0000256" key="4">
    <source>
        <dbReference type="ARBA" id="ARBA00022741"/>
    </source>
</evidence>
<dbReference type="InterPro" id="IPR050763">
    <property type="entry name" value="ABC_transporter_ATP-binding"/>
</dbReference>
<feature type="region of interest" description="Disordered" evidence="7">
    <location>
        <begin position="214"/>
        <end position="324"/>
    </location>
</feature>
<dbReference type="AlphaFoldDB" id="A0A238UZ59"/>